<evidence type="ECO:0000313" key="8">
    <source>
        <dbReference type="Proteomes" id="UP000260793"/>
    </source>
</evidence>
<keyword evidence="1 4" id="KW-0732">Signal</keyword>
<sequence>MEIYKNRRMLTGAALLCTFALTLSVFPVHATDSIESLESQTSALEKELAGINQDILDLSNQISDTEMQIEILNSSIDKTQDDLLDAEEKENKQYEDMKTRIKYMYENGNASLLEMLFSAKNMTDFLNKADFIENLSDYDRQALTQLQDIHQEIADQKEDLENQQASMQSLSEQLKSKQTELQAKAVATSTDLDTVNAKLKKAKEEEAARLAEEARQRAAAEAAAKKDNAGQVNGTGGGTITTGGTMVSADDLTLLAAIIQCEAHYNYESMLAVATVIMNRVESSRFPNSISGVVYANGQFAPVWTGSLKRVLSQGPGTLSRQVAQDAINGSRLAAVSDCYFFLYAPSTSRSGVVIGDNVFFTSW</sequence>
<comment type="caution">
    <text evidence="7">The sequence shown here is derived from an EMBL/GenBank/DDBJ whole genome shotgun (WGS) entry which is preliminary data.</text>
</comment>
<feature type="domain" description="Cell wall hydrolase SleB" evidence="5">
    <location>
        <begin position="267"/>
        <end position="345"/>
    </location>
</feature>
<dbReference type="AlphaFoldDB" id="A0A3E4LVY9"/>
<dbReference type="Pfam" id="PF07486">
    <property type="entry name" value="Hydrolase_2"/>
    <property type="match status" value="1"/>
</dbReference>
<protein>
    <submittedName>
        <fullName evidence="7">Cell wall hydrolase</fullName>
    </submittedName>
</protein>
<feature type="domain" description="Peptidoglycan hydrolase PcsB coiled-coil" evidence="6">
    <location>
        <begin position="86"/>
        <end position="155"/>
    </location>
</feature>
<feature type="region of interest" description="Disordered" evidence="3">
    <location>
        <begin position="219"/>
        <end position="239"/>
    </location>
</feature>
<dbReference type="RefSeq" id="WP_117687803.1">
    <property type="nucleotide sequence ID" value="NZ_QSQN01000007.1"/>
</dbReference>
<feature type="compositionally biased region" description="Basic and acidic residues" evidence="3">
    <location>
        <begin position="219"/>
        <end position="228"/>
    </location>
</feature>
<dbReference type="InterPro" id="IPR057309">
    <property type="entry name" value="PcsB_CC"/>
</dbReference>
<evidence type="ECO:0000256" key="1">
    <source>
        <dbReference type="ARBA" id="ARBA00022729"/>
    </source>
</evidence>
<dbReference type="Gene3D" id="6.10.250.3150">
    <property type="match status" value="1"/>
</dbReference>
<feature type="chain" id="PRO_5017580903" evidence="4">
    <location>
        <begin position="31"/>
        <end position="364"/>
    </location>
</feature>
<accession>A0A3E4LVY9</accession>
<name>A0A3E4LVY9_9FIRM</name>
<evidence type="ECO:0000313" key="7">
    <source>
        <dbReference type="EMBL" id="RGK41633.1"/>
    </source>
</evidence>
<dbReference type="EMBL" id="QSQN01000007">
    <property type="protein sequence ID" value="RGK41633.1"/>
    <property type="molecule type" value="Genomic_DNA"/>
</dbReference>
<evidence type="ECO:0000256" key="2">
    <source>
        <dbReference type="SAM" id="Coils"/>
    </source>
</evidence>
<dbReference type="Gene3D" id="1.10.10.2520">
    <property type="entry name" value="Cell wall hydrolase SleB, domain 1"/>
    <property type="match status" value="1"/>
</dbReference>
<proteinExistence type="predicted"/>
<dbReference type="Pfam" id="PF24568">
    <property type="entry name" value="CC_PcsB"/>
    <property type="match status" value="1"/>
</dbReference>
<evidence type="ECO:0000256" key="3">
    <source>
        <dbReference type="SAM" id="MobiDB-lite"/>
    </source>
</evidence>
<keyword evidence="2" id="KW-0175">Coiled coil</keyword>
<feature type="coiled-coil region" evidence="2">
    <location>
        <begin position="34"/>
        <end position="89"/>
    </location>
</feature>
<evidence type="ECO:0000259" key="6">
    <source>
        <dbReference type="Pfam" id="PF24568"/>
    </source>
</evidence>
<dbReference type="InterPro" id="IPR042047">
    <property type="entry name" value="SleB_dom1"/>
</dbReference>
<dbReference type="InterPro" id="IPR011105">
    <property type="entry name" value="Cell_wall_hydrolase_SleB"/>
</dbReference>
<evidence type="ECO:0000259" key="5">
    <source>
        <dbReference type="Pfam" id="PF07486"/>
    </source>
</evidence>
<organism evidence="7 8">
    <name type="scientific">[Ruminococcus] lactaris</name>
    <dbReference type="NCBI Taxonomy" id="46228"/>
    <lineage>
        <taxon>Bacteria</taxon>
        <taxon>Bacillati</taxon>
        <taxon>Bacillota</taxon>
        <taxon>Clostridia</taxon>
        <taxon>Lachnospirales</taxon>
        <taxon>Lachnospiraceae</taxon>
        <taxon>Mediterraneibacter</taxon>
    </lineage>
</organism>
<feature type="signal peptide" evidence="4">
    <location>
        <begin position="1"/>
        <end position="30"/>
    </location>
</feature>
<evidence type="ECO:0000256" key="4">
    <source>
        <dbReference type="SAM" id="SignalP"/>
    </source>
</evidence>
<dbReference type="GO" id="GO:0016787">
    <property type="term" value="F:hydrolase activity"/>
    <property type="evidence" value="ECO:0007669"/>
    <property type="project" value="UniProtKB-KW"/>
</dbReference>
<dbReference type="Proteomes" id="UP000260793">
    <property type="component" value="Unassembled WGS sequence"/>
</dbReference>
<reference evidence="7 8" key="1">
    <citation type="submission" date="2018-08" db="EMBL/GenBank/DDBJ databases">
        <title>A genome reference for cultivated species of the human gut microbiota.</title>
        <authorList>
            <person name="Zou Y."/>
            <person name="Xue W."/>
            <person name="Luo G."/>
        </authorList>
    </citation>
    <scope>NUCLEOTIDE SEQUENCE [LARGE SCALE GENOMIC DNA]</scope>
    <source>
        <strain evidence="7 8">TF11-7</strain>
    </source>
</reference>
<gene>
    <name evidence="7" type="ORF">DXD17_03800</name>
</gene>
<keyword evidence="7" id="KW-0378">Hydrolase</keyword>